<reference evidence="2 3" key="1">
    <citation type="submission" date="2013-12" db="EMBL/GenBank/DDBJ databases">
        <title>Annotated genome of Streptomyces scopuliridis.</title>
        <authorList>
            <person name="Olson J.B."/>
        </authorList>
    </citation>
    <scope>NUCLEOTIDE SEQUENCE [LARGE SCALE GENOMIC DNA]</scope>
    <source>
        <strain evidence="2 3">RB72</strain>
    </source>
</reference>
<feature type="compositionally biased region" description="Basic and acidic residues" evidence="1">
    <location>
        <begin position="24"/>
        <end position="39"/>
    </location>
</feature>
<gene>
    <name evidence="2" type="ORF">Y717_25910</name>
</gene>
<dbReference type="AlphaFoldDB" id="A0A2T7T470"/>
<comment type="caution">
    <text evidence="2">The sequence shown here is derived from an EMBL/GenBank/DDBJ whole genome shotgun (WGS) entry which is preliminary data.</text>
</comment>
<evidence type="ECO:0000313" key="2">
    <source>
        <dbReference type="EMBL" id="PVE09923.1"/>
    </source>
</evidence>
<organism evidence="2 3">
    <name type="scientific">Streptomyces scopuliridis RB72</name>
    <dbReference type="NCBI Taxonomy" id="1440053"/>
    <lineage>
        <taxon>Bacteria</taxon>
        <taxon>Bacillati</taxon>
        <taxon>Actinomycetota</taxon>
        <taxon>Actinomycetes</taxon>
        <taxon>Kitasatosporales</taxon>
        <taxon>Streptomycetaceae</taxon>
        <taxon>Streptomyces</taxon>
    </lineage>
</organism>
<sequence length="39" mass="4508">MVCASRQGFEDGGEEAFEMPTVIREQRRQNSREYLRSGS</sequence>
<dbReference type="Proteomes" id="UP000245992">
    <property type="component" value="Unassembled WGS sequence"/>
</dbReference>
<keyword evidence="3" id="KW-1185">Reference proteome</keyword>
<evidence type="ECO:0000313" key="3">
    <source>
        <dbReference type="Proteomes" id="UP000245992"/>
    </source>
</evidence>
<feature type="region of interest" description="Disordered" evidence="1">
    <location>
        <begin position="1"/>
        <end position="39"/>
    </location>
</feature>
<proteinExistence type="predicted"/>
<evidence type="ECO:0000256" key="1">
    <source>
        <dbReference type="SAM" id="MobiDB-lite"/>
    </source>
</evidence>
<name>A0A2T7T470_9ACTN</name>
<dbReference type="EMBL" id="AZSP01000238">
    <property type="protein sequence ID" value="PVE09923.1"/>
    <property type="molecule type" value="Genomic_DNA"/>
</dbReference>
<protein>
    <submittedName>
        <fullName evidence="2">Uncharacterized protein</fullName>
    </submittedName>
</protein>
<accession>A0A2T7T470</accession>